<organism evidence="2 3">
    <name type="scientific">Sediminibacterium ginsengisoli</name>
    <dbReference type="NCBI Taxonomy" id="413434"/>
    <lineage>
        <taxon>Bacteria</taxon>
        <taxon>Pseudomonadati</taxon>
        <taxon>Bacteroidota</taxon>
        <taxon>Chitinophagia</taxon>
        <taxon>Chitinophagales</taxon>
        <taxon>Chitinophagaceae</taxon>
        <taxon>Sediminibacterium</taxon>
    </lineage>
</organism>
<dbReference type="EMBL" id="FUWH01000001">
    <property type="protein sequence ID" value="SJZ38732.1"/>
    <property type="molecule type" value="Genomic_DNA"/>
</dbReference>
<sequence length="150" mass="17531">MYTREESSAIKQSFWTRFGQYMQPVPSAGGDKVSWSNYKTGIRNIYFRLKAERSFAAVAIEITHSDPELRAQYFARFEQVRSMLHETLGEAWNWEENAINSDGTPISSISVQIKDVDVLKQADWPEIISFFKPRIILLDQFWNEVKELFL</sequence>
<evidence type="ECO:0000259" key="1">
    <source>
        <dbReference type="Pfam" id="PF14088"/>
    </source>
</evidence>
<protein>
    <recommendedName>
        <fullName evidence="1">DUF4268 domain-containing protein</fullName>
    </recommendedName>
</protein>
<name>A0A1T4K8H2_9BACT</name>
<dbReference type="OrthoDB" id="1467516at2"/>
<reference evidence="2 3" key="1">
    <citation type="submission" date="2017-02" db="EMBL/GenBank/DDBJ databases">
        <authorList>
            <person name="Peterson S.W."/>
        </authorList>
    </citation>
    <scope>NUCLEOTIDE SEQUENCE [LARGE SCALE GENOMIC DNA]</scope>
    <source>
        <strain evidence="2 3">DSM 22335</strain>
    </source>
</reference>
<proteinExistence type="predicted"/>
<keyword evidence="3" id="KW-1185">Reference proteome</keyword>
<dbReference type="Proteomes" id="UP000190888">
    <property type="component" value="Unassembled WGS sequence"/>
</dbReference>
<dbReference type="Pfam" id="PF14088">
    <property type="entry name" value="DUF4268"/>
    <property type="match status" value="1"/>
</dbReference>
<dbReference type="InterPro" id="IPR025364">
    <property type="entry name" value="DUF4268"/>
</dbReference>
<dbReference type="STRING" id="413434.SAMN04488132_101533"/>
<evidence type="ECO:0000313" key="2">
    <source>
        <dbReference type="EMBL" id="SJZ38732.1"/>
    </source>
</evidence>
<dbReference type="RefSeq" id="WP_078829862.1">
    <property type="nucleotide sequence ID" value="NZ_FUWH01000001.1"/>
</dbReference>
<evidence type="ECO:0000313" key="3">
    <source>
        <dbReference type="Proteomes" id="UP000190888"/>
    </source>
</evidence>
<accession>A0A1T4K8H2</accession>
<feature type="domain" description="DUF4268" evidence="1">
    <location>
        <begin position="10"/>
        <end position="145"/>
    </location>
</feature>
<gene>
    <name evidence="2" type="ORF">SAMN04488132_101533</name>
</gene>
<dbReference type="AlphaFoldDB" id="A0A1T4K8H2"/>